<dbReference type="RefSeq" id="XP_040757527.1">
    <property type="nucleotide sequence ID" value="XM_040913596.1"/>
</dbReference>
<reference evidence="2 3" key="1">
    <citation type="journal article" date="2016" name="Mol. Biol. Evol.">
        <title>Comparative Genomics of Early-Diverging Mushroom-Forming Fungi Provides Insights into the Origins of Lignocellulose Decay Capabilities.</title>
        <authorList>
            <person name="Nagy L.G."/>
            <person name="Riley R."/>
            <person name="Tritt A."/>
            <person name="Adam C."/>
            <person name="Daum C."/>
            <person name="Floudas D."/>
            <person name="Sun H."/>
            <person name="Yadav J.S."/>
            <person name="Pangilinan J."/>
            <person name="Larsson K.H."/>
            <person name="Matsuura K."/>
            <person name="Barry K."/>
            <person name="Labutti K."/>
            <person name="Kuo R."/>
            <person name="Ohm R.A."/>
            <person name="Bhattacharya S.S."/>
            <person name="Shirouzu T."/>
            <person name="Yoshinaga Y."/>
            <person name="Martin F.M."/>
            <person name="Grigoriev I.V."/>
            <person name="Hibbett D.S."/>
        </authorList>
    </citation>
    <scope>NUCLEOTIDE SEQUENCE [LARGE SCALE GENOMIC DNA]</scope>
    <source>
        <strain evidence="2 3">93-53</strain>
    </source>
</reference>
<dbReference type="AlphaFoldDB" id="A0A165AWF6"/>
<evidence type="ECO:0000313" key="3">
    <source>
        <dbReference type="Proteomes" id="UP000076871"/>
    </source>
</evidence>
<proteinExistence type="predicted"/>
<gene>
    <name evidence="2" type="ORF">LAESUDRAFT_765195</name>
</gene>
<feature type="region of interest" description="Disordered" evidence="1">
    <location>
        <begin position="68"/>
        <end position="91"/>
    </location>
</feature>
<dbReference type="GeneID" id="63830624"/>
<protein>
    <submittedName>
        <fullName evidence="2">Uncharacterized protein</fullName>
    </submittedName>
</protein>
<evidence type="ECO:0000313" key="2">
    <source>
        <dbReference type="EMBL" id="KZS99786.1"/>
    </source>
</evidence>
<dbReference type="EMBL" id="KV427716">
    <property type="protein sequence ID" value="KZS99786.1"/>
    <property type="molecule type" value="Genomic_DNA"/>
</dbReference>
<accession>A0A165AWF6</accession>
<organism evidence="2 3">
    <name type="scientific">Laetiporus sulphureus 93-53</name>
    <dbReference type="NCBI Taxonomy" id="1314785"/>
    <lineage>
        <taxon>Eukaryota</taxon>
        <taxon>Fungi</taxon>
        <taxon>Dikarya</taxon>
        <taxon>Basidiomycota</taxon>
        <taxon>Agaricomycotina</taxon>
        <taxon>Agaricomycetes</taxon>
        <taxon>Polyporales</taxon>
        <taxon>Laetiporus</taxon>
    </lineage>
</organism>
<keyword evidence="3" id="KW-1185">Reference proteome</keyword>
<evidence type="ECO:0000256" key="1">
    <source>
        <dbReference type="SAM" id="MobiDB-lite"/>
    </source>
</evidence>
<sequence>MSTRTGTEQPRSYLLPTAYQREPARSFNRCHCPPGAQHIEPFTQIHPIRCPLLRPINMAHERVDACRRRRPGDGDISEGGPMEWVPGAHGRSPSLDAATSKCLVPSALISCPRPSALLAPISAPSTARPHLRRPNTMLLV</sequence>
<name>A0A165AWF6_9APHY</name>
<dbReference type="Proteomes" id="UP000076871">
    <property type="component" value="Unassembled WGS sequence"/>
</dbReference>
<dbReference type="InParanoid" id="A0A165AWF6"/>